<keyword evidence="1" id="KW-0472">Membrane</keyword>
<sequence>MMRGRNAWTLAAAVAVFALLCILAVAVTEVRLILMAAFCLLVPGYGWAHRMQLKDRGDTLAMTVVLSLCASVLVGTALAVSGLWSPLAGLIILVLITLGGFAPIPGVAPFRKEFKSRLVQRPGQRKYLGQRKYPRG</sequence>
<accession>A0ABP4WQ51</accession>
<keyword evidence="1" id="KW-1133">Transmembrane helix</keyword>
<dbReference type="Proteomes" id="UP001501204">
    <property type="component" value="Unassembled WGS sequence"/>
</dbReference>
<feature type="transmembrane region" description="Helical" evidence="1">
    <location>
        <begin position="87"/>
        <end position="108"/>
    </location>
</feature>
<gene>
    <name evidence="2" type="ORF">GCM10009767_19050</name>
</gene>
<name>A0ABP4WQ51_9MICC</name>
<evidence type="ECO:0000313" key="2">
    <source>
        <dbReference type="EMBL" id="GAA1760096.1"/>
    </source>
</evidence>
<comment type="caution">
    <text evidence="2">The sequence shown here is derived from an EMBL/GenBank/DDBJ whole genome shotgun (WGS) entry which is preliminary data.</text>
</comment>
<feature type="transmembrane region" description="Helical" evidence="1">
    <location>
        <begin position="32"/>
        <end position="48"/>
    </location>
</feature>
<reference evidence="3" key="1">
    <citation type="journal article" date="2019" name="Int. J. Syst. Evol. Microbiol.">
        <title>The Global Catalogue of Microorganisms (GCM) 10K type strain sequencing project: providing services to taxonomists for standard genome sequencing and annotation.</title>
        <authorList>
            <consortium name="The Broad Institute Genomics Platform"/>
            <consortium name="The Broad Institute Genome Sequencing Center for Infectious Disease"/>
            <person name="Wu L."/>
            <person name="Ma J."/>
        </authorList>
    </citation>
    <scope>NUCLEOTIDE SEQUENCE [LARGE SCALE GENOMIC DNA]</scope>
    <source>
        <strain evidence="3">JCM 14735</strain>
    </source>
</reference>
<organism evidence="2 3">
    <name type="scientific">Kocuria aegyptia</name>
    <dbReference type="NCBI Taxonomy" id="330943"/>
    <lineage>
        <taxon>Bacteria</taxon>
        <taxon>Bacillati</taxon>
        <taxon>Actinomycetota</taxon>
        <taxon>Actinomycetes</taxon>
        <taxon>Micrococcales</taxon>
        <taxon>Micrococcaceae</taxon>
        <taxon>Kocuria</taxon>
    </lineage>
</organism>
<keyword evidence="3" id="KW-1185">Reference proteome</keyword>
<feature type="transmembrane region" description="Helical" evidence="1">
    <location>
        <begin position="60"/>
        <end position="81"/>
    </location>
</feature>
<dbReference type="EMBL" id="BAAAOA010000019">
    <property type="protein sequence ID" value="GAA1760096.1"/>
    <property type="molecule type" value="Genomic_DNA"/>
</dbReference>
<protein>
    <recommendedName>
        <fullName evidence="4">DUF1616 domain-containing protein</fullName>
    </recommendedName>
</protein>
<feature type="transmembrane region" description="Helical" evidence="1">
    <location>
        <begin position="7"/>
        <end position="26"/>
    </location>
</feature>
<proteinExistence type="predicted"/>
<evidence type="ECO:0000256" key="1">
    <source>
        <dbReference type="SAM" id="Phobius"/>
    </source>
</evidence>
<evidence type="ECO:0000313" key="3">
    <source>
        <dbReference type="Proteomes" id="UP001501204"/>
    </source>
</evidence>
<evidence type="ECO:0008006" key="4">
    <source>
        <dbReference type="Google" id="ProtNLM"/>
    </source>
</evidence>
<keyword evidence="1" id="KW-0812">Transmembrane</keyword>